<dbReference type="Gene3D" id="2.170.130.10">
    <property type="entry name" value="TonB-dependent receptor, plug domain"/>
    <property type="match status" value="1"/>
</dbReference>
<evidence type="ECO:0000256" key="4">
    <source>
        <dbReference type="ARBA" id="ARBA00022692"/>
    </source>
</evidence>
<dbReference type="NCBIfam" id="TIGR04057">
    <property type="entry name" value="SusC_RagA_signa"/>
    <property type="match status" value="1"/>
</dbReference>
<keyword evidence="2 7" id="KW-0813">Transport</keyword>
<dbReference type="Pfam" id="PF07660">
    <property type="entry name" value="STN"/>
    <property type="match status" value="1"/>
</dbReference>
<keyword evidence="3 7" id="KW-1134">Transmembrane beta strand</keyword>
<gene>
    <name evidence="9" type="ORF">SAMN05216490_3186</name>
</gene>
<proteinExistence type="inferred from homology"/>
<keyword evidence="5 7" id="KW-0472">Membrane</keyword>
<evidence type="ECO:0000256" key="5">
    <source>
        <dbReference type="ARBA" id="ARBA00023136"/>
    </source>
</evidence>
<reference evidence="9 10" key="1">
    <citation type="submission" date="2016-10" db="EMBL/GenBank/DDBJ databases">
        <authorList>
            <person name="de Groot N.N."/>
        </authorList>
    </citation>
    <scope>NUCLEOTIDE SEQUENCE [LARGE SCALE GENOMIC DNA]</scope>
    <source>
        <strain evidence="9 10">MP1X4</strain>
    </source>
</reference>
<organism evidence="9 10">
    <name type="scientific">Mucilaginibacter mallensis</name>
    <dbReference type="NCBI Taxonomy" id="652787"/>
    <lineage>
        <taxon>Bacteria</taxon>
        <taxon>Pseudomonadati</taxon>
        <taxon>Bacteroidota</taxon>
        <taxon>Sphingobacteriia</taxon>
        <taxon>Sphingobacteriales</taxon>
        <taxon>Sphingobacteriaceae</taxon>
        <taxon>Mucilaginibacter</taxon>
    </lineage>
</organism>
<dbReference type="InterPro" id="IPR023997">
    <property type="entry name" value="TonB-dep_OMP_SusC/RagA_CS"/>
</dbReference>
<dbReference type="InterPro" id="IPR023996">
    <property type="entry name" value="TonB-dep_OMP_SusC/RagA"/>
</dbReference>
<evidence type="ECO:0000256" key="1">
    <source>
        <dbReference type="ARBA" id="ARBA00004571"/>
    </source>
</evidence>
<comment type="subcellular location">
    <subcellularLocation>
        <location evidence="1 7">Cell outer membrane</location>
        <topology evidence="1 7">Multi-pass membrane protein</topology>
    </subcellularLocation>
</comment>
<name>A0A1H1ZP06_MUCMA</name>
<dbReference type="STRING" id="652787.SAMN05216490_3186"/>
<dbReference type="InterPro" id="IPR011662">
    <property type="entry name" value="Secretin/TonB_short_N"/>
</dbReference>
<dbReference type="GO" id="GO:0009279">
    <property type="term" value="C:cell outer membrane"/>
    <property type="evidence" value="ECO:0007669"/>
    <property type="project" value="UniProtKB-SubCell"/>
</dbReference>
<evidence type="ECO:0000256" key="6">
    <source>
        <dbReference type="ARBA" id="ARBA00023237"/>
    </source>
</evidence>
<dbReference type="Pfam" id="PF13715">
    <property type="entry name" value="CarbopepD_reg_2"/>
    <property type="match status" value="1"/>
</dbReference>
<evidence type="ECO:0000313" key="10">
    <source>
        <dbReference type="Proteomes" id="UP000199679"/>
    </source>
</evidence>
<keyword evidence="6 7" id="KW-0998">Cell outer membrane</keyword>
<dbReference type="InterPro" id="IPR037066">
    <property type="entry name" value="Plug_dom_sf"/>
</dbReference>
<keyword evidence="4 7" id="KW-0812">Transmembrane</keyword>
<dbReference type="InterPro" id="IPR012910">
    <property type="entry name" value="Plug_dom"/>
</dbReference>
<sequence length="1218" mass="134306">MKNYARGILSDIFRIMKYTSYIFLIVVLTSQLLWASSSNGQTVKDVRIDITLQNKSLKEAFSQISKKAGFEFIYNEGMVKPYQEVNISAKNKTIADILGMLLLNTRLEYREQQDKIIVIEKPIVERPITIPVTGKVVDEKGSPLFGATVSIKGTATGTRTDENGIFKLDVADKKAIIVVSYIGYQKKEIPVIDQTTFNIALGPLDNKLNDVVVTSFGIKQQQKALGYATSTISAKDITEAGSTNFASALYGKAAGVIVRTQPGGASSAVSIQIRGINSINYNQPPLYVVDGVIIRNQQQYGQAGFNNSGFYTDQRIEGNGILDINPDDIESINILKGGSATALYGSDGESGVIVITTKKGIKGKGPTVDFNYYGTEEQAAFLPNYQNVYGQGYPVDVNLEVGASADGTFPDANSPSGWRPNFRAYADFGPKMLGQKVQWWDGSIQSYSPQPNNYKDIFRTGFSSSANVSLSNKTENSDYRISYTRLDYDGIQRESGVHKNTFGLNSSLILNKAVSVDLVANYVNTITDNRPYQTNRLADSFDGFFGREEHMGLVEQKYLTSDGFEYVPYNQTQRNPAEAFIFNVRPNLYDYFFSTLKDQYTETENRLYSSATLNWEIIKDLKLRLRMGNDYTARNTDAENYNNYPVAFNTGGTSTGAYNVSSGIYSILYGDALLSYSKKIVKNFTATLTGGFTARHESYLDQASGTTQGLVTENFFSLSNSTGILSTSYQRQYLIKKGTFGLLDLSFKDYLFLEAAYRQEVSSTLPPQNNTYYYPAINGSFVFSDLLRKSLPSFLSYGKLRLSYTQNGNPAPIYTSNIAYSQTSLQTINGSVPQLSIPSAYGNNTLQPERKHEYEIGTELRFLNDRLGADVSFYTNKINNQILGLSTAPSNGAASQIVNVGTIGTKGLDVALNATPILTGNFKWDLRLNYSFFNTKVYALAPDVKELIMPGSSFEGGAIKIVARPGEELGNIYAYPIKTLNGKPLVDANGYYDNDQTRYVKSGNINPKAAGGISNTFTYKSFSLTTLVDYRFGGQLISTPLKYGISAGMYTSTLKYRDTQDGGLTYYTNANGVNVQLPSSATSGPTGQTVYHDGLIQSGVLADGKPNNIIISAADYYFNQFDAGDPNSVNQGTAIYNNSYIKLREVALGYYLPKSLVKNLGLSKIRFSLIGRNLLYIYRTLKNLDPETTLGNQWYNQGIDNGSIPSTRSYGFSLNATF</sequence>
<dbReference type="AlphaFoldDB" id="A0A1H1ZP06"/>
<dbReference type="PROSITE" id="PS52016">
    <property type="entry name" value="TONB_DEPENDENT_REC_3"/>
    <property type="match status" value="1"/>
</dbReference>
<evidence type="ECO:0000256" key="2">
    <source>
        <dbReference type="ARBA" id="ARBA00022448"/>
    </source>
</evidence>
<accession>A0A1H1ZP06</accession>
<dbReference type="OrthoDB" id="9768177at2"/>
<dbReference type="InterPro" id="IPR036942">
    <property type="entry name" value="Beta-barrel_TonB_sf"/>
</dbReference>
<evidence type="ECO:0000256" key="7">
    <source>
        <dbReference type="PROSITE-ProRule" id="PRU01360"/>
    </source>
</evidence>
<keyword evidence="10" id="KW-1185">Reference proteome</keyword>
<dbReference type="NCBIfam" id="TIGR04056">
    <property type="entry name" value="OMP_RagA_SusC"/>
    <property type="match status" value="1"/>
</dbReference>
<feature type="domain" description="Secretin/TonB short N-terminal" evidence="8">
    <location>
        <begin position="70"/>
        <end position="122"/>
    </location>
</feature>
<dbReference type="SMART" id="SM00965">
    <property type="entry name" value="STN"/>
    <property type="match status" value="1"/>
</dbReference>
<protein>
    <submittedName>
        <fullName evidence="9">Iron complex outermembrane recepter protein</fullName>
    </submittedName>
</protein>
<evidence type="ECO:0000256" key="3">
    <source>
        <dbReference type="ARBA" id="ARBA00022452"/>
    </source>
</evidence>
<dbReference type="SUPFAM" id="SSF56935">
    <property type="entry name" value="Porins"/>
    <property type="match status" value="1"/>
</dbReference>
<evidence type="ECO:0000313" key="9">
    <source>
        <dbReference type="EMBL" id="SDT35307.1"/>
    </source>
</evidence>
<dbReference type="Gene3D" id="2.40.170.20">
    <property type="entry name" value="TonB-dependent receptor, beta-barrel domain"/>
    <property type="match status" value="1"/>
</dbReference>
<dbReference type="Proteomes" id="UP000199679">
    <property type="component" value="Chromosome I"/>
</dbReference>
<dbReference type="InterPro" id="IPR039426">
    <property type="entry name" value="TonB-dep_rcpt-like"/>
</dbReference>
<evidence type="ECO:0000259" key="8">
    <source>
        <dbReference type="SMART" id="SM00965"/>
    </source>
</evidence>
<dbReference type="RefSeq" id="WP_091374904.1">
    <property type="nucleotide sequence ID" value="NZ_LT629740.1"/>
</dbReference>
<comment type="similarity">
    <text evidence="7">Belongs to the TonB-dependent receptor family.</text>
</comment>
<dbReference type="Pfam" id="PF07715">
    <property type="entry name" value="Plug"/>
    <property type="match status" value="1"/>
</dbReference>
<dbReference type="EMBL" id="LT629740">
    <property type="protein sequence ID" value="SDT35307.1"/>
    <property type="molecule type" value="Genomic_DNA"/>
</dbReference>
<dbReference type="Gene3D" id="2.60.40.1120">
    <property type="entry name" value="Carboxypeptidase-like, regulatory domain"/>
    <property type="match status" value="1"/>
</dbReference>
<dbReference type="SUPFAM" id="SSF49464">
    <property type="entry name" value="Carboxypeptidase regulatory domain-like"/>
    <property type="match status" value="1"/>
</dbReference>
<dbReference type="InterPro" id="IPR008969">
    <property type="entry name" value="CarboxyPept-like_regulatory"/>
</dbReference>